<evidence type="ECO:0000256" key="7">
    <source>
        <dbReference type="PROSITE-ProRule" id="PRU01091"/>
    </source>
</evidence>
<dbReference type="AlphaFoldDB" id="A0A1M5GN74"/>
<dbReference type="PROSITE" id="PS50110">
    <property type="entry name" value="RESPONSE_REGULATORY"/>
    <property type="match status" value="1"/>
</dbReference>
<keyword evidence="2" id="KW-0902">Two-component regulatory system</keyword>
<dbReference type="InterPro" id="IPR011006">
    <property type="entry name" value="CheY-like_superfamily"/>
</dbReference>
<keyword evidence="5" id="KW-0804">Transcription</keyword>
<dbReference type="STRING" id="1346286.SAMN05444362_11472"/>
<dbReference type="PROSITE" id="PS51755">
    <property type="entry name" value="OMPR_PHOB"/>
    <property type="match status" value="1"/>
</dbReference>
<dbReference type="Gene3D" id="3.40.50.2300">
    <property type="match status" value="1"/>
</dbReference>
<dbReference type="PANTHER" id="PTHR48111">
    <property type="entry name" value="REGULATOR OF RPOS"/>
    <property type="match status" value="1"/>
</dbReference>
<keyword evidence="3" id="KW-0805">Transcription regulation</keyword>
<dbReference type="InterPro" id="IPR001867">
    <property type="entry name" value="OmpR/PhoB-type_DNA-bd"/>
</dbReference>
<feature type="DNA-binding region" description="OmpR/PhoB-type" evidence="7">
    <location>
        <begin position="124"/>
        <end position="224"/>
    </location>
</feature>
<accession>A0A1M5GN74</accession>
<organism evidence="10 11">
    <name type="scientific">Dysgonomonas macrotermitis</name>
    <dbReference type="NCBI Taxonomy" id="1346286"/>
    <lineage>
        <taxon>Bacteria</taxon>
        <taxon>Pseudomonadati</taxon>
        <taxon>Bacteroidota</taxon>
        <taxon>Bacteroidia</taxon>
        <taxon>Bacteroidales</taxon>
        <taxon>Dysgonomonadaceae</taxon>
        <taxon>Dysgonomonas</taxon>
    </lineage>
</organism>
<evidence type="ECO:0000256" key="6">
    <source>
        <dbReference type="PROSITE-ProRule" id="PRU00169"/>
    </source>
</evidence>
<feature type="domain" description="Response regulatory" evidence="8">
    <location>
        <begin position="2"/>
        <end position="116"/>
    </location>
</feature>
<protein>
    <submittedName>
        <fullName evidence="10">DNA-binding response regulator, OmpR family, contains REC and winged-helix (WHTH) domain</fullName>
    </submittedName>
</protein>
<dbReference type="SMART" id="SM00862">
    <property type="entry name" value="Trans_reg_C"/>
    <property type="match status" value="1"/>
</dbReference>
<dbReference type="Pfam" id="PF00486">
    <property type="entry name" value="Trans_reg_C"/>
    <property type="match status" value="1"/>
</dbReference>
<reference evidence="11" key="1">
    <citation type="submission" date="2016-11" db="EMBL/GenBank/DDBJ databases">
        <authorList>
            <person name="Varghese N."/>
            <person name="Submissions S."/>
        </authorList>
    </citation>
    <scope>NUCLEOTIDE SEQUENCE [LARGE SCALE GENOMIC DNA]</scope>
    <source>
        <strain evidence="11">DSM 27370</strain>
    </source>
</reference>
<dbReference type="GO" id="GO:0005829">
    <property type="term" value="C:cytosol"/>
    <property type="evidence" value="ECO:0007669"/>
    <property type="project" value="TreeGrafter"/>
</dbReference>
<keyword evidence="4 7" id="KW-0238">DNA-binding</keyword>
<evidence type="ECO:0000256" key="5">
    <source>
        <dbReference type="ARBA" id="ARBA00023163"/>
    </source>
</evidence>
<feature type="domain" description="OmpR/PhoB-type" evidence="9">
    <location>
        <begin position="124"/>
        <end position="224"/>
    </location>
</feature>
<dbReference type="Proteomes" id="UP000184480">
    <property type="component" value="Unassembled WGS sequence"/>
</dbReference>
<keyword evidence="11" id="KW-1185">Reference proteome</keyword>
<evidence type="ECO:0000313" key="11">
    <source>
        <dbReference type="Proteomes" id="UP000184480"/>
    </source>
</evidence>
<dbReference type="Gene3D" id="6.10.250.690">
    <property type="match status" value="1"/>
</dbReference>
<keyword evidence="1 6" id="KW-0597">Phosphoprotein</keyword>
<dbReference type="GO" id="GO:0032993">
    <property type="term" value="C:protein-DNA complex"/>
    <property type="evidence" value="ECO:0007669"/>
    <property type="project" value="TreeGrafter"/>
</dbReference>
<evidence type="ECO:0000256" key="4">
    <source>
        <dbReference type="ARBA" id="ARBA00023125"/>
    </source>
</evidence>
<dbReference type="InterPro" id="IPR036388">
    <property type="entry name" value="WH-like_DNA-bd_sf"/>
</dbReference>
<gene>
    <name evidence="10" type="ORF">SAMN05444362_11472</name>
</gene>
<evidence type="ECO:0000256" key="2">
    <source>
        <dbReference type="ARBA" id="ARBA00023012"/>
    </source>
</evidence>
<evidence type="ECO:0000259" key="8">
    <source>
        <dbReference type="PROSITE" id="PS50110"/>
    </source>
</evidence>
<dbReference type="OrthoDB" id="9790442at2"/>
<dbReference type="GO" id="GO:0006355">
    <property type="term" value="P:regulation of DNA-templated transcription"/>
    <property type="evidence" value="ECO:0007669"/>
    <property type="project" value="InterPro"/>
</dbReference>
<dbReference type="CDD" id="cd00383">
    <property type="entry name" value="trans_reg_C"/>
    <property type="match status" value="1"/>
</dbReference>
<dbReference type="SUPFAM" id="SSF52172">
    <property type="entry name" value="CheY-like"/>
    <property type="match status" value="1"/>
</dbReference>
<dbReference type="EMBL" id="FQUC01000014">
    <property type="protein sequence ID" value="SHG05185.1"/>
    <property type="molecule type" value="Genomic_DNA"/>
</dbReference>
<proteinExistence type="predicted"/>
<evidence type="ECO:0000313" key="10">
    <source>
        <dbReference type="EMBL" id="SHG05185.1"/>
    </source>
</evidence>
<sequence length="224" mass="25431">MKILVIEDEFEMLKSIETFMESENFLVERATDFDSGMEKIAMYEYDCILLDINLPGGNGLKILEEMKKKGIRGNVIIISARDSVDDKISGLDSGADDYLAKPFHLAELSSRIKAVIRRKQQGGKNNLTLGNLFIDFSARIVEIDGTELKLNRKEFDILSFFVVNTNRLITKETLAEHVWGDNIDMADNFDFVYSQVKNLRKKLKENDANITISNVYGVGYKVTV</sequence>
<dbReference type="GO" id="GO:0000976">
    <property type="term" value="F:transcription cis-regulatory region binding"/>
    <property type="evidence" value="ECO:0007669"/>
    <property type="project" value="TreeGrafter"/>
</dbReference>
<evidence type="ECO:0000259" key="9">
    <source>
        <dbReference type="PROSITE" id="PS51755"/>
    </source>
</evidence>
<evidence type="ECO:0000256" key="1">
    <source>
        <dbReference type="ARBA" id="ARBA00022553"/>
    </source>
</evidence>
<dbReference type="SMART" id="SM00448">
    <property type="entry name" value="REC"/>
    <property type="match status" value="1"/>
</dbReference>
<dbReference type="Gene3D" id="1.10.10.10">
    <property type="entry name" value="Winged helix-like DNA-binding domain superfamily/Winged helix DNA-binding domain"/>
    <property type="match status" value="1"/>
</dbReference>
<dbReference type="GO" id="GO:0000156">
    <property type="term" value="F:phosphorelay response regulator activity"/>
    <property type="evidence" value="ECO:0007669"/>
    <property type="project" value="TreeGrafter"/>
</dbReference>
<evidence type="ECO:0000256" key="3">
    <source>
        <dbReference type="ARBA" id="ARBA00023015"/>
    </source>
</evidence>
<dbReference type="PANTHER" id="PTHR48111:SF22">
    <property type="entry name" value="REGULATOR OF RPOS"/>
    <property type="match status" value="1"/>
</dbReference>
<name>A0A1M5GN74_9BACT</name>
<dbReference type="InterPro" id="IPR039420">
    <property type="entry name" value="WalR-like"/>
</dbReference>
<dbReference type="RefSeq" id="WP_062181807.1">
    <property type="nucleotide sequence ID" value="NZ_BBXL01000014.1"/>
</dbReference>
<feature type="modified residue" description="4-aspartylphosphate" evidence="6">
    <location>
        <position position="51"/>
    </location>
</feature>
<dbReference type="InterPro" id="IPR001789">
    <property type="entry name" value="Sig_transdc_resp-reg_receiver"/>
</dbReference>
<dbReference type="Pfam" id="PF00072">
    <property type="entry name" value="Response_reg"/>
    <property type="match status" value="1"/>
</dbReference>